<evidence type="ECO:0000313" key="2">
    <source>
        <dbReference type="Proteomes" id="UP001515480"/>
    </source>
</evidence>
<keyword evidence="2" id="KW-1185">Reference proteome</keyword>
<dbReference type="Gene3D" id="3.40.525.10">
    <property type="entry name" value="CRAL-TRIO lipid binding domain"/>
    <property type="match status" value="1"/>
</dbReference>
<dbReference type="AlphaFoldDB" id="A0AB34JAU0"/>
<dbReference type="SUPFAM" id="SSF52087">
    <property type="entry name" value="CRAL/TRIO domain"/>
    <property type="match status" value="1"/>
</dbReference>
<dbReference type="InterPro" id="IPR036865">
    <property type="entry name" value="CRAL-TRIO_dom_sf"/>
</dbReference>
<dbReference type="EMBL" id="JBGBPQ010000010">
    <property type="protein sequence ID" value="KAL1518909.1"/>
    <property type="molecule type" value="Genomic_DNA"/>
</dbReference>
<comment type="caution">
    <text evidence="1">The sequence shown here is derived from an EMBL/GenBank/DDBJ whole genome shotgun (WGS) entry which is preliminary data.</text>
</comment>
<organism evidence="1 2">
    <name type="scientific">Prymnesium parvum</name>
    <name type="common">Toxic golden alga</name>
    <dbReference type="NCBI Taxonomy" id="97485"/>
    <lineage>
        <taxon>Eukaryota</taxon>
        <taxon>Haptista</taxon>
        <taxon>Haptophyta</taxon>
        <taxon>Prymnesiophyceae</taxon>
        <taxon>Prymnesiales</taxon>
        <taxon>Prymnesiaceae</taxon>
        <taxon>Prymnesium</taxon>
    </lineage>
</organism>
<accession>A0AB34JAU0</accession>
<proteinExistence type="predicted"/>
<reference evidence="1 2" key="1">
    <citation type="journal article" date="2024" name="Science">
        <title>Giant polyketide synthase enzymes in the biosynthesis of giant marine polyether toxins.</title>
        <authorList>
            <person name="Fallon T.R."/>
            <person name="Shende V.V."/>
            <person name="Wierzbicki I.H."/>
            <person name="Pendleton A.L."/>
            <person name="Watervoot N.F."/>
            <person name="Auber R.P."/>
            <person name="Gonzalez D.J."/>
            <person name="Wisecaver J.H."/>
            <person name="Moore B.S."/>
        </authorList>
    </citation>
    <scope>NUCLEOTIDE SEQUENCE [LARGE SCALE GENOMIC DNA]</scope>
    <source>
        <strain evidence="1 2">12B1</strain>
    </source>
</reference>
<evidence type="ECO:0008006" key="3">
    <source>
        <dbReference type="Google" id="ProtNLM"/>
    </source>
</evidence>
<protein>
    <recommendedName>
        <fullName evidence="3">CRAL-TRIO domain-containing protein</fullName>
    </recommendedName>
</protein>
<dbReference type="Proteomes" id="UP001515480">
    <property type="component" value="Unassembled WGS sequence"/>
</dbReference>
<sequence length="252" mass="28567">MAASWEREEIDAVLAVRKCLVEDKQVPLHEIGEIELITITLNSKLRVPEAVEKFMTYREQVLQLYNIPDVWAEPHVDGLDLQWHRFAVAGRDDGDRQIMWIQGSGTPVAEETACVRACCHYFFAVHSDMKTLRDGITIVIDVSGRRAKVGNEKKLQVTWQNFPSRPQHIHILGTSAITRIFVNGLISFAALFAKSKVLARIQFSDIRQFTELFGTAALPEVKGGPERPPVREWVRARLDAFPKMNLPEYASS</sequence>
<name>A0AB34JAU0_PRYPA</name>
<evidence type="ECO:0000313" key="1">
    <source>
        <dbReference type="EMBL" id="KAL1518909.1"/>
    </source>
</evidence>
<gene>
    <name evidence="1" type="ORF">AB1Y20_003182</name>
</gene>